<accession>A0ABW0EFG7</accession>
<organism evidence="1 2">
    <name type="scientific">Actinokineospora guangxiensis</name>
    <dbReference type="NCBI Taxonomy" id="1490288"/>
    <lineage>
        <taxon>Bacteria</taxon>
        <taxon>Bacillati</taxon>
        <taxon>Actinomycetota</taxon>
        <taxon>Actinomycetes</taxon>
        <taxon>Pseudonocardiales</taxon>
        <taxon>Pseudonocardiaceae</taxon>
        <taxon>Actinokineospora</taxon>
    </lineage>
</organism>
<reference evidence="2" key="1">
    <citation type="journal article" date="2019" name="Int. J. Syst. Evol. Microbiol.">
        <title>The Global Catalogue of Microorganisms (GCM) 10K type strain sequencing project: providing services to taxonomists for standard genome sequencing and annotation.</title>
        <authorList>
            <consortium name="The Broad Institute Genomics Platform"/>
            <consortium name="The Broad Institute Genome Sequencing Center for Infectious Disease"/>
            <person name="Wu L."/>
            <person name="Ma J."/>
        </authorList>
    </citation>
    <scope>NUCLEOTIDE SEQUENCE [LARGE SCALE GENOMIC DNA]</scope>
    <source>
        <strain evidence="2">CCUG 59778</strain>
    </source>
</reference>
<evidence type="ECO:0008006" key="3">
    <source>
        <dbReference type="Google" id="ProtNLM"/>
    </source>
</evidence>
<proteinExistence type="predicted"/>
<keyword evidence="2" id="KW-1185">Reference proteome</keyword>
<protein>
    <recommendedName>
        <fullName evidence="3">Tetratricopeptide repeat protein</fullName>
    </recommendedName>
</protein>
<dbReference type="Proteomes" id="UP001596157">
    <property type="component" value="Unassembled WGS sequence"/>
</dbReference>
<gene>
    <name evidence="1" type="ORF">ACFPM7_03645</name>
</gene>
<dbReference type="RefSeq" id="WP_378243690.1">
    <property type="nucleotide sequence ID" value="NZ_JBHSKF010000001.1"/>
</dbReference>
<sequence length="273" mass="28255">MGGDTSSVAEQLRSAAFGATPAAPLPGRVTGGRQAWLAGVALGGRGHYAAAAAHLLPLVSGPDRELAALAAATRAAHLRQLGGHAEARRWDAVGLAKAGTGEARSDALLGLAADAIGAGRVGEARRLVERDTGQAGERSRVRRGWLRAELALAAGDAAAAVAPAREAVAVGFPSVRHRVKSGIVLGVALAAAGERDEALALLDGNLRDAIGHRLAPLVWPAALVLAELGQTERKEQAREALHCVLRHSDPIARRVARRSPWVPTWLFASAPNR</sequence>
<dbReference type="EMBL" id="JBHSKF010000001">
    <property type="protein sequence ID" value="MFC5286133.1"/>
    <property type="molecule type" value="Genomic_DNA"/>
</dbReference>
<name>A0ABW0EFG7_9PSEU</name>
<comment type="caution">
    <text evidence="1">The sequence shown here is derived from an EMBL/GenBank/DDBJ whole genome shotgun (WGS) entry which is preliminary data.</text>
</comment>
<evidence type="ECO:0000313" key="2">
    <source>
        <dbReference type="Proteomes" id="UP001596157"/>
    </source>
</evidence>
<evidence type="ECO:0000313" key="1">
    <source>
        <dbReference type="EMBL" id="MFC5286133.1"/>
    </source>
</evidence>